<evidence type="ECO:0000256" key="3">
    <source>
        <dbReference type="ARBA" id="ARBA00022840"/>
    </source>
</evidence>
<evidence type="ECO:0000313" key="6">
    <source>
        <dbReference type="Proteomes" id="UP001570511"/>
    </source>
</evidence>
<dbReference type="EMBL" id="JBGNYA010000002">
    <property type="protein sequence ID" value="MFA1612496.1"/>
    <property type="molecule type" value="Genomic_DNA"/>
</dbReference>
<dbReference type="PANTHER" id="PTHR42788">
    <property type="entry name" value="TAURINE IMPORT ATP-BINDING PROTEIN-RELATED"/>
    <property type="match status" value="1"/>
</dbReference>
<name>A0ABD5MME4_9EURY</name>
<accession>A0ABD5MME4</accession>
<evidence type="ECO:0000256" key="2">
    <source>
        <dbReference type="ARBA" id="ARBA00022741"/>
    </source>
</evidence>
<dbReference type="InterPro" id="IPR017871">
    <property type="entry name" value="ABC_transporter-like_CS"/>
</dbReference>
<comment type="caution">
    <text evidence="5">The sequence shown here is derived from an EMBL/GenBank/DDBJ whole genome shotgun (WGS) entry which is preliminary data.</text>
</comment>
<dbReference type="RefSeq" id="WP_372391735.1">
    <property type="nucleotide sequence ID" value="NZ_JBGNYA010000002.1"/>
</dbReference>
<dbReference type="InterPro" id="IPR027417">
    <property type="entry name" value="P-loop_NTPase"/>
</dbReference>
<evidence type="ECO:0000256" key="1">
    <source>
        <dbReference type="ARBA" id="ARBA00022448"/>
    </source>
</evidence>
<dbReference type="PROSITE" id="PS00211">
    <property type="entry name" value="ABC_TRANSPORTER_1"/>
    <property type="match status" value="1"/>
</dbReference>
<dbReference type="PROSITE" id="PS50893">
    <property type="entry name" value="ABC_TRANSPORTER_2"/>
    <property type="match status" value="1"/>
</dbReference>
<dbReference type="SMART" id="SM00382">
    <property type="entry name" value="AAA"/>
    <property type="match status" value="1"/>
</dbReference>
<dbReference type="InterPro" id="IPR050166">
    <property type="entry name" value="ABC_transporter_ATP-bind"/>
</dbReference>
<dbReference type="PANTHER" id="PTHR42788:SF13">
    <property type="entry name" value="ALIPHATIC SULFONATES IMPORT ATP-BINDING PROTEIN SSUB"/>
    <property type="match status" value="1"/>
</dbReference>
<keyword evidence="1" id="KW-0813">Transport</keyword>
<dbReference type="SUPFAM" id="SSF52540">
    <property type="entry name" value="P-loop containing nucleoside triphosphate hydrolases"/>
    <property type="match status" value="1"/>
</dbReference>
<evidence type="ECO:0000259" key="4">
    <source>
        <dbReference type="PROSITE" id="PS50893"/>
    </source>
</evidence>
<keyword evidence="2" id="KW-0547">Nucleotide-binding</keyword>
<dbReference type="Proteomes" id="UP001570511">
    <property type="component" value="Unassembled WGS sequence"/>
</dbReference>
<gene>
    <name evidence="5" type="ORF">OS889_16015</name>
</gene>
<dbReference type="InterPro" id="IPR003439">
    <property type="entry name" value="ABC_transporter-like_ATP-bd"/>
</dbReference>
<dbReference type="CDD" id="cd03293">
    <property type="entry name" value="ABC_NrtD_SsuB_transporters"/>
    <property type="match status" value="1"/>
</dbReference>
<dbReference type="Gene3D" id="3.40.50.300">
    <property type="entry name" value="P-loop containing nucleotide triphosphate hydrolases"/>
    <property type="match status" value="1"/>
</dbReference>
<keyword evidence="6" id="KW-1185">Reference proteome</keyword>
<keyword evidence="3 5" id="KW-0067">ATP-binding</keyword>
<dbReference type="GO" id="GO:0005524">
    <property type="term" value="F:ATP binding"/>
    <property type="evidence" value="ECO:0007669"/>
    <property type="project" value="UniProtKB-KW"/>
</dbReference>
<dbReference type="InterPro" id="IPR003593">
    <property type="entry name" value="AAA+_ATPase"/>
</dbReference>
<dbReference type="AlphaFoldDB" id="A0ABD5MME4"/>
<sequence length="261" mass="29608">MVEGKVTISDLDKVYGTGAERTKAIDNLSHEVPSGEFLSVVGPSGCGKSTLLYLIAGFLDESEGTITVDGDPISGPGTDRGVVFQDYALFPWRTVMGNVTYGLEQKGMNKEEQQTRAQRFIDMMDLDGFEDKYPKELSGGMKQRVSLARTLAYDPKILLMDEPFGALDQPLRELLQEQLLDIWRDLNKTVIFITHDVEEAVYLSERVMVMTRHPGTKKESFEIDLDRSKSREDVIISDEYTDMKNKVWKSLREETNHNREI</sequence>
<feature type="domain" description="ABC transporter" evidence="4">
    <location>
        <begin position="6"/>
        <end position="237"/>
    </location>
</feature>
<organism evidence="5 6">
    <name type="scientific">Halobellus rubicundus</name>
    <dbReference type="NCBI Taxonomy" id="2996466"/>
    <lineage>
        <taxon>Archaea</taxon>
        <taxon>Methanobacteriati</taxon>
        <taxon>Methanobacteriota</taxon>
        <taxon>Stenosarchaea group</taxon>
        <taxon>Halobacteria</taxon>
        <taxon>Halobacteriales</taxon>
        <taxon>Haloferacaceae</taxon>
        <taxon>Halobellus</taxon>
    </lineage>
</organism>
<reference evidence="5 6" key="1">
    <citation type="submission" date="2024-08" db="EMBL/GenBank/DDBJ databases">
        <title>Halobellus sp. MBLA0158 whole genome sequence.</title>
        <authorList>
            <person name="Hwang C.Y."/>
            <person name="Cho E.-S."/>
            <person name="Seo M.-J."/>
        </authorList>
    </citation>
    <scope>NUCLEOTIDE SEQUENCE [LARGE SCALE GENOMIC DNA]</scope>
    <source>
        <strain evidence="5 6">MBLA0158</strain>
    </source>
</reference>
<dbReference type="Pfam" id="PF00005">
    <property type="entry name" value="ABC_tran"/>
    <property type="match status" value="1"/>
</dbReference>
<evidence type="ECO:0000313" key="5">
    <source>
        <dbReference type="EMBL" id="MFA1612496.1"/>
    </source>
</evidence>
<proteinExistence type="predicted"/>
<protein>
    <submittedName>
        <fullName evidence="5">ABC transporter ATP-binding protein</fullName>
    </submittedName>
</protein>